<dbReference type="InterPro" id="IPR029057">
    <property type="entry name" value="PRTase-like"/>
</dbReference>
<comment type="caution">
    <text evidence="6">The sequence shown here is derived from an EMBL/GenBank/DDBJ whole genome shotgun (WGS) entry which is preliminary data.</text>
</comment>
<dbReference type="GO" id="GO:0003677">
    <property type="term" value="F:DNA binding"/>
    <property type="evidence" value="ECO:0007669"/>
    <property type="project" value="UniProtKB-UniRule"/>
</dbReference>
<name>A0A366MCZ5_9EURY</name>
<evidence type="ECO:0000256" key="4">
    <source>
        <dbReference type="HAMAP-Rule" id="MF_01214"/>
    </source>
</evidence>
<dbReference type="CDD" id="cd06223">
    <property type="entry name" value="PRTases_typeI"/>
    <property type="match status" value="1"/>
</dbReference>
<evidence type="ECO:0000256" key="1">
    <source>
        <dbReference type="ARBA" id="ARBA00023015"/>
    </source>
</evidence>
<keyword evidence="6" id="KW-0328">Glycosyltransferase</keyword>
<dbReference type="NCBIfam" id="NF002620">
    <property type="entry name" value="PRK02277.1"/>
    <property type="match status" value="1"/>
</dbReference>
<dbReference type="InterPro" id="IPR022854">
    <property type="entry name" value="GfcR-like"/>
</dbReference>
<dbReference type="GO" id="GO:0004588">
    <property type="term" value="F:orotate phosphoribosyltransferase activity"/>
    <property type="evidence" value="ECO:0007669"/>
    <property type="project" value="TreeGrafter"/>
</dbReference>
<comment type="domain">
    <text evidence="4">Contains an N-terminal DNA-binding winged helix-turn-helix domain and a C-terminal regulatory domain (or effector binding domain) resembling phosphoribosyltransferase (PRT) domain.</text>
</comment>
<gene>
    <name evidence="6" type="primary">pyrE_1</name>
    <name evidence="4" type="synonym">gfcR</name>
    <name evidence="6" type="ORF">ALNOE001_04900</name>
</gene>
<protein>
    <recommendedName>
        <fullName evidence="4">Transcriptional regulator GfcR</fullName>
    </recommendedName>
</protein>
<dbReference type="PANTHER" id="PTHR19278:SF41">
    <property type="entry name" value="PYRE-LIKE PROTEIN"/>
    <property type="match status" value="1"/>
</dbReference>
<dbReference type="HAMAP" id="MF_01214">
    <property type="entry name" value="GfcR"/>
    <property type="match status" value="1"/>
</dbReference>
<sequence length="205" mass="22299">MRQDLIKKAHELRSHGFTVGEIADELNVSMDTARWLNMQKQNEKEKTTDVPIDFAINWNSLGGSSSRLKHVSAALSDMALAHGEVDVVIGIAVSGIPFATMMADFLEIKEGFETALSVFHPIKHRKGTDEDQKGAISENFAQVKGKKVIIVDDVITSGKTVKEVINALIDLGAEPVVVTVLIDKVGISEIEGIPIESLIKVNRLG</sequence>
<dbReference type="PANTHER" id="PTHR19278">
    <property type="entry name" value="OROTATE PHOSPHORIBOSYLTRANSFERASE"/>
    <property type="match status" value="1"/>
</dbReference>
<dbReference type="Pfam" id="PF00156">
    <property type="entry name" value="Pribosyltran"/>
    <property type="match status" value="1"/>
</dbReference>
<dbReference type="Gene3D" id="3.40.50.2020">
    <property type="match status" value="1"/>
</dbReference>
<evidence type="ECO:0000256" key="2">
    <source>
        <dbReference type="ARBA" id="ARBA00023125"/>
    </source>
</evidence>
<evidence type="ECO:0000313" key="6">
    <source>
        <dbReference type="EMBL" id="RBQ24108.1"/>
    </source>
</evidence>
<feature type="domain" description="Phosphoribosyltransferase" evidence="5">
    <location>
        <begin position="69"/>
        <end position="184"/>
    </location>
</feature>
<evidence type="ECO:0000256" key="3">
    <source>
        <dbReference type="ARBA" id="ARBA00023163"/>
    </source>
</evidence>
<keyword evidence="2 4" id="KW-0238">DNA-binding</keyword>
<dbReference type="GO" id="GO:0010468">
    <property type="term" value="P:regulation of gene expression"/>
    <property type="evidence" value="ECO:0007669"/>
    <property type="project" value="UniProtKB-UniRule"/>
</dbReference>
<proteinExistence type="inferred from homology"/>
<evidence type="ECO:0000259" key="5">
    <source>
        <dbReference type="Pfam" id="PF00156"/>
    </source>
</evidence>
<organism evidence="6 7">
    <name type="scientific">Candidatus Methanobinarius endosymbioticus</name>
    <dbReference type="NCBI Taxonomy" id="2006182"/>
    <lineage>
        <taxon>Archaea</taxon>
        <taxon>Methanobacteriati</taxon>
        <taxon>Methanobacteriota</taxon>
        <taxon>Methanomada group</taxon>
        <taxon>Methanobacteria</taxon>
        <taxon>Methanobacteriales</taxon>
        <taxon>Methanobacteriaceae</taxon>
        <taxon>Candidatus Methanobinarius</taxon>
    </lineage>
</organism>
<dbReference type="InterPro" id="IPR000836">
    <property type="entry name" value="PRTase_dom"/>
</dbReference>
<accession>A0A366MCZ5</accession>
<dbReference type="Proteomes" id="UP000253099">
    <property type="component" value="Unassembled WGS sequence"/>
</dbReference>
<keyword evidence="3 4" id="KW-0804">Transcription</keyword>
<dbReference type="EMBL" id="NIZT01000010">
    <property type="protein sequence ID" value="RBQ24108.1"/>
    <property type="molecule type" value="Genomic_DNA"/>
</dbReference>
<keyword evidence="6" id="KW-0808">Transferase</keyword>
<reference evidence="6 7" key="1">
    <citation type="submission" date="2018-06" db="EMBL/GenBank/DDBJ databases">
        <title>Genomic insight into two independent archaeal endosymbiosis events.</title>
        <authorList>
            <person name="Lind A.E."/>
            <person name="Lewis W.H."/>
            <person name="Spang A."/>
            <person name="Guy L."/>
            <person name="Embley M.T."/>
            <person name="Ettema T.J.G."/>
        </authorList>
    </citation>
    <scope>NUCLEOTIDE SEQUENCE [LARGE SCALE GENOMIC DNA]</scope>
    <source>
        <strain evidence="6">NOE</strain>
    </source>
</reference>
<dbReference type="SUPFAM" id="SSF53271">
    <property type="entry name" value="PRTase-like"/>
    <property type="match status" value="1"/>
</dbReference>
<keyword evidence="1 4" id="KW-0805">Transcription regulation</keyword>
<comment type="similarity">
    <text evidence="4">Belongs to the purine/pyrimidine phosphoribosyltransferase family. GfcR subfamily.</text>
</comment>
<keyword evidence="7" id="KW-1185">Reference proteome</keyword>
<dbReference type="GO" id="GO:0019856">
    <property type="term" value="P:pyrimidine nucleobase biosynthetic process"/>
    <property type="evidence" value="ECO:0007669"/>
    <property type="project" value="TreeGrafter"/>
</dbReference>
<dbReference type="AlphaFoldDB" id="A0A366MCZ5"/>
<evidence type="ECO:0000313" key="7">
    <source>
        <dbReference type="Proteomes" id="UP000253099"/>
    </source>
</evidence>
<dbReference type="GO" id="GO:0006222">
    <property type="term" value="P:UMP biosynthetic process"/>
    <property type="evidence" value="ECO:0007669"/>
    <property type="project" value="TreeGrafter"/>
</dbReference>